<evidence type="ECO:0000313" key="2">
    <source>
        <dbReference type="EMBL" id="MBM9504530.1"/>
    </source>
</evidence>
<dbReference type="SMART" id="SM00507">
    <property type="entry name" value="HNHc"/>
    <property type="match status" value="1"/>
</dbReference>
<keyword evidence="3" id="KW-1185">Reference proteome</keyword>
<keyword evidence="2" id="KW-0540">Nuclease</keyword>
<dbReference type="CDD" id="cd00085">
    <property type="entry name" value="HNHc"/>
    <property type="match status" value="1"/>
</dbReference>
<dbReference type="Pfam" id="PF01844">
    <property type="entry name" value="HNH"/>
    <property type="match status" value="1"/>
</dbReference>
<protein>
    <submittedName>
        <fullName evidence="2">HNH endonuclease</fullName>
    </submittedName>
</protein>
<dbReference type="InterPro" id="IPR002711">
    <property type="entry name" value="HNH"/>
</dbReference>
<evidence type="ECO:0000259" key="1">
    <source>
        <dbReference type="SMART" id="SM00507"/>
    </source>
</evidence>
<accession>A0ABS2TQI3</accession>
<dbReference type="RefSeq" id="WP_205356416.1">
    <property type="nucleotide sequence ID" value="NZ_JADKYB010000004.1"/>
</dbReference>
<dbReference type="EMBL" id="JADKYB010000004">
    <property type="protein sequence ID" value="MBM9504530.1"/>
    <property type="molecule type" value="Genomic_DNA"/>
</dbReference>
<sequence length="112" mass="12410">MPRRPCLDCGRLTHASRCERCAAVHQARIEQRRGSATHRGYGYRYRVTAAAKVSAHRQVYGDWCPGYGVPAHRSADLTADHITPKSAGGADTPENLAVLCRMCNARKYNRIA</sequence>
<reference evidence="2 3" key="1">
    <citation type="submission" date="2021-01" db="EMBL/GenBank/DDBJ databases">
        <title>Streptomyces acididurans sp. nov., isolated from a peat swamp forest soil.</title>
        <authorList>
            <person name="Chantavorakit T."/>
            <person name="Duangmal K."/>
        </authorList>
    </citation>
    <scope>NUCLEOTIDE SEQUENCE [LARGE SCALE GENOMIC DNA]</scope>
    <source>
        <strain evidence="2 3">KK5PA1</strain>
    </source>
</reference>
<gene>
    <name evidence="2" type="ORF">ITX44_08275</name>
</gene>
<feature type="domain" description="HNH nuclease" evidence="1">
    <location>
        <begin position="49"/>
        <end position="105"/>
    </location>
</feature>
<organism evidence="2 3">
    <name type="scientific">Actinacidiphila acididurans</name>
    <dbReference type="NCBI Taxonomy" id="2784346"/>
    <lineage>
        <taxon>Bacteria</taxon>
        <taxon>Bacillati</taxon>
        <taxon>Actinomycetota</taxon>
        <taxon>Actinomycetes</taxon>
        <taxon>Kitasatosporales</taxon>
        <taxon>Streptomycetaceae</taxon>
        <taxon>Actinacidiphila</taxon>
    </lineage>
</organism>
<keyword evidence="2" id="KW-0378">Hydrolase</keyword>
<name>A0ABS2TQI3_9ACTN</name>
<comment type="caution">
    <text evidence="2">The sequence shown here is derived from an EMBL/GenBank/DDBJ whole genome shotgun (WGS) entry which is preliminary data.</text>
</comment>
<evidence type="ECO:0000313" key="3">
    <source>
        <dbReference type="Proteomes" id="UP000749040"/>
    </source>
</evidence>
<dbReference type="InterPro" id="IPR003615">
    <property type="entry name" value="HNH_nuc"/>
</dbReference>
<dbReference type="GO" id="GO:0004519">
    <property type="term" value="F:endonuclease activity"/>
    <property type="evidence" value="ECO:0007669"/>
    <property type="project" value="UniProtKB-KW"/>
</dbReference>
<proteinExistence type="predicted"/>
<dbReference type="Gene3D" id="1.10.30.50">
    <property type="match status" value="1"/>
</dbReference>
<dbReference type="Proteomes" id="UP000749040">
    <property type="component" value="Unassembled WGS sequence"/>
</dbReference>
<keyword evidence="2" id="KW-0255">Endonuclease</keyword>